<sequence length="121" mass="13327">MPKKSKVYPVGTDDREIIRETIGNLMASDKAEGNTNQALLAFPVFVMWQPSSSNETHSPAQRKKQETILALAQNLLHYKAAKFDTDGLREAVDGMTKMKTLHDLCLLPTEIAAGNDPASSR</sequence>
<dbReference type="Proteomes" id="UP000622797">
    <property type="component" value="Unassembled WGS sequence"/>
</dbReference>
<dbReference type="AlphaFoldDB" id="A0A8H4T604"/>
<reference evidence="1" key="1">
    <citation type="journal article" date="2020" name="BMC Genomics">
        <title>Correction to: Identification and distribution of gene clusters required for synthesis of sphingolipid metabolism inhibitors in diverse species of the filamentous fungus Fusarium.</title>
        <authorList>
            <person name="Kim H.S."/>
            <person name="Lohmar J.M."/>
            <person name="Busman M."/>
            <person name="Brown D.W."/>
            <person name="Naumann T.A."/>
            <person name="Divon H.H."/>
            <person name="Lysoe E."/>
            <person name="Uhlig S."/>
            <person name="Proctor R.H."/>
        </authorList>
    </citation>
    <scope>NUCLEOTIDE SEQUENCE</scope>
    <source>
        <strain evidence="1">NRRL 20472</strain>
    </source>
</reference>
<organism evidence="1 2">
    <name type="scientific">Fusarium sarcochroum</name>
    <dbReference type="NCBI Taxonomy" id="1208366"/>
    <lineage>
        <taxon>Eukaryota</taxon>
        <taxon>Fungi</taxon>
        <taxon>Dikarya</taxon>
        <taxon>Ascomycota</taxon>
        <taxon>Pezizomycotina</taxon>
        <taxon>Sordariomycetes</taxon>
        <taxon>Hypocreomycetidae</taxon>
        <taxon>Hypocreales</taxon>
        <taxon>Nectriaceae</taxon>
        <taxon>Fusarium</taxon>
        <taxon>Fusarium lateritium species complex</taxon>
    </lineage>
</organism>
<evidence type="ECO:0000313" key="2">
    <source>
        <dbReference type="Proteomes" id="UP000622797"/>
    </source>
</evidence>
<comment type="caution">
    <text evidence="1">The sequence shown here is derived from an EMBL/GenBank/DDBJ whole genome shotgun (WGS) entry which is preliminary data.</text>
</comment>
<protein>
    <submittedName>
        <fullName evidence="1">Uncharacterized protein</fullName>
    </submittedName>
</protein>
<proteinExistence type="predicted"/>
<evidence type="ECO:0000313" key="1">
    <source>
        <dbReference type="EMBL" id="KAF4951936.1"/>
    </source>
</evidence>
<name>A0A8H4T604_9HYPO</name>
<accession>A0A8H4T604</accession>
<keyword evidence="2" id="KW-1185">Reference proteome</keyword>
<gene>
    <name evidence="1" type="ORF">FSARC_12779</name>
</gene>
<dbReference type="EMBL" id="JABEXW010000897">
    <property type="protein sequence ID" value="KAF4951936.1"/>
    <property type="molecule type" value="Genomic_DNA"/>
</dbReference>
<reference evidence="1" key="2">
    <citation type="submission" date="2020-05" db="EMBL/GenBank/DDBJ databases">
        <authorList>
            <person name="Kim H.-S."/>
            <person name="Proctor R.H."/>
            <person name="Brown D.W."/>
        </authorList>
    </citation>
    <scope>NUCLEOTIDE SEQUENCE</scope>
    <source>
        <strain evidence="1">NRRL 20472</strain>
    </source>
</reference>